<keyword evidence="3" id="KW-1185">Reference proteome</keyword>
<accession>A0A4C1SF37</accession>
<evidence type="ECO:0000313" key="3">
    <source>
        <dbReference type="Proteomes" id="UP000299102"/>
    </source>
</evidence>
<feature type="region of interest" description="Disordered" evidence="1">
    <location>
        <begin position="50"/>
        <end position="75"/>
    </location>
</feature>
<dbReference type="AlphaFoldDB" id="A0A4C1SF37"/>
<dbReference type="Proteomes" id="UP000299102">
    <property type="component" value="Unassembled WGS sequence"/>
</dbReference>
<gene>
    <name evidence="2" type="ORF">EVAR_100469_1</name>
</gene>
<comment type="caution">
    <text evidence="2">The sequence shown here is derived from an EMBL/GenBank/DDBJ whole genome shotgun (WGS) entry which is preliminary data.</text>
</comment>
<evidence type="ECO:0000313" key="2">
    <source>
        <dbReference type="EMBL" id="GBP00654.1"/>
    </source>
</evidence>
<sequence>MAKQIMMRFSLGDRRVYWATFKYFYRDILGFLREKKPKWDNLNQKWNRNRDRSKTAMGIRSKGNQGRGTNRYHRGHSVIFPKEGSELNVKTG</sequence>
<reference evidence="2 3" key="1">
    <citation type="journal article" date="2019" name="Commun. Biol.">
        <title>The bagworm genome reveals a unique fibroin gene that provides high tensile strength.</title>
        <authorList>
            <person name="Kono N."/>
            <person name="Nakamura H."/>
            <person name="Ohtoshi R."/>
            <person name="Tomita M."/>
            <person name="Numata K."/>
            <person name="Arakawa K."/>
        </authorList>
    </citation>
    <scope>NUCLEOTIDE SEQUENCE [LARGE SCALE GENOMIC DNA]</scope>
</reference>
<proteinExistence type="predicted"/>
<dbReference type="EMBL" id="BGZK01003382">
    <property type="protein sequence ID" value="GBP00654.1"/>
    <property type="molecule type" value="Genomic_DNA"/>
</dbReference>
<organism evidence="2 3">
    <name type="scientific">Eumeta variegata</name>
    <name type="common">Bagworm moth</name>
    <name type="synonym">Eumeta japonica</name>
    <dbReference type="NCBI Taxonomy" id="151549"/>
    <lineage>
        <taxon>Eukaryota</taxon>
        <taxon>Metazoa</taxon>
        <taxon>Ecdysozoa</taxon>
        <taxon>Arthropoda</taxon>
        <taxon>Hexapoda</taxon>
        <taxon>Insecta</taxon>
        <taxon>Pterygota</taxon>
        <taxon>Neoptera</taxon>
        <taxon>Endopterygota</taxon>
        <taxon>Lepidoptera</taxon>
        <taxon>Glossata</taxon>
        <taxon>Ditrysia</taxon>
        <taxon>Tineoidea</taxon>
        <taxon>Psychidae</taxon>
        <taxon>Oiketicinae</taxon>
        <taxon>Eumeta</taxon>
    </lineage>
</organism>
<evidence type="ECO:0000256" key="1">
    <source>
        <dbReference type="SAM" id="MobiDB-lite"/>
    </source>
</evidence>
<protein>
    <submittedName>
        <fullName evidence="2">Uncharacterized protein</fullName>
    </submittedName>
</protein>
<name>A0A4C1SF37_EUMVA</name>